<feature type="transmembrane region" description="Helical" evidence="1">
    <location>
        <begin position="296"/>
        <end position="319"/>
    </location>
</feature>
<feature type="transmembrane region" description="Helical" evidence="1">
    <location>
        <begin position="339"/>
        <end position="359"/>
    </location>
</feature>
<sequence>MKMSPEFLRHLWLEMTLHRRLMMPTVLLFIFFIAHALGEWSAVHVTALLSFVVLGLLWGVRLAGESLIGEIDNRTWDQQRMSAITPWQMSWGKLFGSTVYIWYGLLIVVVVFLLSGLRIGEPMLWAKLLLLLSGAVLVQALALLMSLLMVRRSGRHRRSLSNLALIATLLFIMAVAPYYDEYYAQFSWYGLVISELTFFALSSLLFCGWALLGLYRTMGEELQLKHRPLLWLGFSLFLIFYIMGFSPLESGDGWQLNLAGAFFIALLLCYVMIFIERKEPLDLRRFQITRAEQGAYAALIYLPCWLVSLLLVVVLGLLLLLVDGPKMNILEIVLPFNQLVLLSLLFLIRDIAIVIYFNLTRQPQRADATALIYLTLLYLLLPMLFSVIGLGSLNNLLMPAVTTSPLVTLLSGGVQCAVLGWLIYQRWLSGYRH</sequence>
<evidence type="ECO:0000313" key="2">
    <source>
        <dbReference type="EMBL" id="VAW84330.1"/>
    </source>
</evidence>
<feature type="transmembrane region" description="Helical" evidence="1">
    <location>
        <begin position="99"/>
        <end position="119"/>
    </location>
</feature>
<organism evidence="2">
    <name type="scientific">hydrothermal vent metagenome</name>
    <dbReference type="NCBI Taxonomy" id="652676"/>
    <lineage>
        <taxon>unclassified sequences</taxon>
        <taxon>metagenomes</taxon>
        <taxon>ecological metagenomes</taxon>
    </lineage>
</organism>
<keyword evidence="1" id="KW-1133">Transmembrane helix</keyword>
<dbReference type="EMBL" id="UOFP01000040">
    <property type="protein sequence ID" value="VAW84330.1"/>
    <property type="molecule type" value="Genomic_DNA"/>
</dbReference>
<feature type="transmembrane region" description="Helical" evidence="1">
    <location>
        <begin position="229"/>
        <end position="248"/>
    </location>
</feature>
<feature type="transmembrane region" description="Helical" evidence="1">
    <location>
        <begin position="371"/>
        <end position="393"/>
    </location>
</feature>
<feature type="transmembrane region" description="Helical" evidence="1">
    <location>
        <begin position="254"/>
        <end position="275"/>
    </location>
</feature>
<feature type="transmembrane region" description="Helical" evidence="1">
    <location>
        <begin position="191"/>
        <end position="217"/>
    </location>
</feature>
<feature type="transmembrane region" description="Helical" evidence="1">
    <location>
        <begin position="21"/>
        <end position="38"/>
    </location>
</feature>
<feature type="transmembrane region" description="Helical" evidence="1">
    <location>
        <begin position="405"/>
        <end position="424"/>
    </location>
</feature>
<reference evidence="2" key="1">
    <citation type="submission" date="2018-06" db="EMBL/GenBank/DDBJ databases">
        <authorList>
            <person name="Zhirakovskaya E."/>
        </authorList>
    </citation>
    <scope>NUCLEOTIDE SEQUENCE</scope>
</reference>
<evidence type="ECO:0000256" key="1">
    <source>
        <dbReference type="SAM" id="Phobius"/>
    </source>
</evidence>
<feature type="transmembrane region" description="Helical" evidence="1">
    <location>
        <begin position="160"/>
        <end position="179"/>
    </location>
</feature>
<keyword evidence="1" id="KW-0812">Transmembrane</keyword>
<gene>
    <name evidence="2" type="ORF">MNBD_GAMMA18-1898</name>
</gene>
<name>A0A3B0Z5R5_9ZZZZ</name>
<dbReference type="AlphaFoldDB" id="A0A3B0Z5R5"/>
<proteinExistence type="predicted"/>
<feature type="transmembrane region" description="Helical" evidence="1">
    <location>
        <begin position="44"/>
        <end position="64"/>
    </location>
</feature>
<feature type="transmembrane region" description="Helical" evidence="1">
    <location>
        <begin position="125"/>
        <end position="148"/>
    </location>
</feature>
<accession>A0A3B0Z5R5</accession>
<keyword evidence="1" id="KW-0472">Membrane</keyword>
<protein>
    <submittedName>
        <fullName evidence="2">Uncharacterized protein</fullName>
    </submittedName>
</protein>